<organism evidence="3 4">
    <name type="scientific">Asanoa ferruginea</name>
    <dbReference type="NCBI Taxonomy" id="53367"/>
    <lineage>
        <taxon>Bacteria</taxon>
        <taxon>Bacillati</taxon>
        <taxon>Actinomycetota</taxon>
        <taxon>Actinomycetes</taxon>
        <taxon>Micromonosporales</taxon>
        <taxon>Micromonosporaceae</taxon>
        <taxon>Asanoa</taxon>
    </lineage>
</organism>
<comment type="caution">
    <text evidence="3">The sequence shown here is derived from an EMBL/GenBank/DDBJ whole genome shotgun (WGS) entry which is preliminary data.</text>
</comment>
<keyword evidence="2" id="KW-0472">Membrane</keyword>
<gene>
    <name evidence="3" type="ORF">DFJ67_1530</name>
</gene>
<keyword evidence="2" id="KW-0812">Transmembrane</keyword>
<name>A0A3D9ZE37_9ACTN</name>
<feature type="compositionally biased region" description="Low complexity" evidence="1">
    <location>
        <begin position="74"/>
        <end position="90"/>
    </location>
</feature>
<dbReference type="EMBL" id="QUMQ01000001">
    <property type="protein sequence ID" value="REF95571.1"/>
    <property type="molecule type" value="Genomic_DNA"/>
</dbReference>
<keyword evidence="4" id="KW-1185">Reference proteome</keyword>
<dbReference type="Proteomes" id="UP000256913">
    <property type="component" value="Unassembled WGS sequence"/>
</dbReference>
<keyword evidence="2" id="KW-1133">Transmembrane helix</keyword>
<feature type="region of interest" description="Disordered" evidence="1">
    <location>
        <begin position="1"/>
        <end position="29"/>
    </location>
</feature>
<evidence type="ECO:0000256" key="1">
    <source>
        <dbReference type="SAM" id="MobiDB-lite"/>
    </source>
</evidence>
<accession>A0A3D9ZE37</accession>
<feature type="transmembrane region" description="Helical" evidence="2">
    <location>
        <begin position="47"/>
        <end position="68"/>
    </location>
</feature>
<dbReference type="OrthoDB" id="5171966at2"/>
<proteinExistence type="predicted"/>
<evidence type="ECO:0000256" key="2">
    <source>
        <dbReference type="SAM" id="Phobius"/>
    </source>
</evidence>
<sequence>MAYGDVDPTKTNDVAAVPPAEPMSPAVEPAPVGLASIEPPPRRKRGLLVGSLVALVVLLLAVPAVIVLTSGSPTPTATAATPAASAGASPTGPPPSPKAGDPDGVRYAWAAAQIKATLAGMTKAMKTGDQAAFVAAGADKNVRAELDRRFRSLRAMRIAEFEMTIDSGPFNEKKVGGFSEWGVSLQIRHCFVVTGCEPDSVVVDSTWRDSPAGYRMVKLATIKADDNGPHPWEVSLLTAAVGSRAVVAAPKQYAAQARAFLPAAERAAKIADKYVLGEKPNRYLIYLAGPSEWKKWFGGSQDWAVGFATPATEHRSDIVLRMEEIDGGYAEEVMKHEMGHVATLAGREYRDYYGENWWLTEGIAEYIEWDGRGIAGYDRQQSARRLLREKRFTGNLEKLVPADNAADWQIDGAYGLGFYATSCISDQFGHAKLMDFANEVLRAGRPSEVAAPQILKAEWSTVTKRCLAYTKQKVGS</sequence>
<feature type="region of interest" description="Disordered" evidence="1">
    <location>
        <begin position="74"/>
        <end position="104"/>
    </location>
</feature>
<dbReference type="RefSeq" id="WP_116067229.1">
    <property type="nucleotide sequence ID" value="NZ_BONB01000006.1"/>
</dbReference>
<dbReference type="AlphaFoldDB" id="A0A3D9ZE37"/>
<protein>
    <recommendedName>
        <fullName evidence="5">Peptidase MA superfamily protein</fullName>
    </recommendedName>
</protein>
<reference evidence="3 4" key="1">
    <citation type="submission" date="2018-08" db="EMBL/GenBank/DDBJ databases">
        <title>Sequencing the genomes of 1000 actinobacteria strains.</title>
        <authorList>
            <person name="Klenk H.-P."/>
        </authorList>
    </citation>
    <scope>NUCLEOTIDE SEQUENCE [LARGE SCALE GENOMIC DNA]</scope>
    <source>
        <strain evidence="3 4">DSM 44099</strain>
    </source>
</reference>
<evidence type="ECO:0000313" key="4">
    <source>
        <dbReference type="Proteomes" id="UP000256913"/>
    </source>
</evidence>
<evidence type="ECO:0008006" key="5">
    <source>
        <dbReference type="Google" id="ProtNLM"/>
    </source>
</evidence>
<evidence type="ECO:0000313" key="3">
    <source>
        <dbReference type="EMBL" id="REF95571.1"/>
    </source>
</evidence>